<dbReference type="AlphaFoldDB" id="A0A2D2D349"/>
<sequence length="714" mass="78444">MDELSKQEFQIGLTMSGAISAGAYTAGVLDFLIEALEAWEKAREGDQSGAVPNHRVGIKVMSGASAGAITAAIGAIALVDNAKPGVFTQGGFSYRYTLPKLYDAWVVKPTLDAADPKIQDFLSLEDLDIRPPEAQDFSRTSRTPFPAKNDPLPVVSLLNARLLDEIAADAISVGDVRAPRPYVSATLHIYLTLSNLRGVPWRLRFDGGDYHMISHGDRAHFVLTGAGGWRTSSDFADSDTRRAELDLATIPNPATRDSWKDYAVCALGSSAFPVGLAPRLIDAPLPQDYEGRRYPNNDIAGLENLAPQWPPAVESESPFWFTCADGGIIDNDPFEYARFTLKKKATDERILFDLHEADRAVVMISPFPEPKPIRNEGEPAMDIVSLFRSLMPSLIDQARFKPGELALAVDPDHGSRYLIGPRRVVDGKPQRYGIASGLLGGFGGFVARAFRDHDYQLGRRNCQKFLLTAFAVPADHPIVTSWPPQVDKQALEALPEESDPAGSASYCLVPLYGSAKETVELPPWPRITQADLDRLMERIGARFDRVAPLLVQQNVRGVLGLLLGFVLMPGIRSAPGLIRDKTLSFARLAILADLVRRDQITGWELPSDLGVDADDARLVIAELLDPAFDERNVEGIRRATAPMSQTLDAKTIERILERLKEARDKPYRVWEAPWRDRNGGRLFTLASRKPDLVSRALIQLGVGFFKPTVDPPGV</sequence>
<keyword evidence="2" id="KW-0442">Lipid degradation</keyword>
<feature type="short sequence motif" description="GXSXG" evidence="2">
    <location>
        <begin position="63"/>
        <end position="67"/>
    </location>
</feature>
<evidence type="ECO:0000313" key="4">
    <source>
        <dbReference type="EMBL" id="ATQ69432.1"/>
    </source>
</evidence>
<dbReference type="Proteomes" id="UP000230709">
    <property type="component" value="Chromosome"/>
</dbReference>
<accession>A0A2D2D349</accession>
<dbReference type="KEGG" id="mtw:CQW49_17225"/>
<evidence type="ECO:0000256" key="2">
    <source>
        <dbReference type="PROSITE-ProRule" id="PRU01161"/>
    </source>
</evidence>
<organism evidence="4 5">
    <name type="scientific">Methylosinus trichosporium (strain ATCC 35070 / NCIMB 11131 / UNIQEM 75 / OB3b)</name>
    <dbReference type="NCBI Taxonomy" id="595536"/>
    <lineage>
        <taxon>Bacteria</taxon>
        <taxon>Pseudomonadati</taxon>
        <taxon>Pseudomonadota</taxon>
        <taxon>Alphaproteobacteria</taxon>
        <taxon>Hyphomicrobiales</taxon>
        <taxon>Methylocystaceae</taxon>
        <taxon>Methylosinus</taxon>
    </lineage>
</organism>
<protein>
    <recommendedName>
        <fullName evidence="3">PNPLA domain-containing protein</fullName>
    </recommendedName>
</protein>
<name>A0A2D2D349_METT3</name>
<feature type="active site" description="Nucleophile" evidence="2">
    <location>
        <position position="65"/>
    </location>
</feature>
<gene>
    <name evidence="4" type="ORF">CQW49_17225</name>
</gene>
<reference evidence="5" key="1">
    <citation type="submission" date="2017-10" db="EMBL/GenBank/DDBJ databases">
        <title>Completed PacBio SMRT sequence of Methylosinus trichosporium OB3b reveals presence of a third large plasmid.</title>
        <authorList>
            <person name="Charles T.C."/>
            <person name="Lynch M.D.J."/>
            <person name="Heil J.R."/>
            <person name="Cheng J."/>
        </authorList>
    </citation>
    <scope>NUCLEOTIDE SEQUENCE [LARGE SCALE GENOMIC DNA]</scope>
    <source>
        <strain evidence="5">OB3b</strain>
    </source>
</reference>
<keyword evidence="2" id="KW-0378">Hydrolase</keyword>
<evidence type="ECO:0000313" key="5">
    <source>
        <dbReference type="Proteomes" id="UP000230709"/>
    </source>
</evidence>
<dbReference type="PROSITE" id="PS51635">
    <property type="entry name" value="PNPLA"/>
    <property type="match status" value="1"/>
</dbReference>
<dbReference type="GO" id="GO:0016787">
    <property type="term" value="F:hydrolase activity"/>
    <property type="evidence" value="ECO:0007669"/>
    <property type="project" value="UniProtKB-UniRule"/>
</dbReference>
<feature type="short sequence motif" description="DGA/G" evidence="2">
    <location>
        <begin position="325"/>
        <end position="327"/>
    </location>
</feature>
<evidence type="ECO:0000259" key="3">
    <source>
        <dbReference type="PROSITE" id="PS51635"/>
    </source>
</evidence>
<dbReference type="Pfam" id="PF01734">
    <property type="entry name" value="Patatin"/>
    <property type="match status" value="1"/>
</dbReference>
<dbReference type="STRING" id="595536.GCA_000178815_01735"/>
<keyword evidence="1 2" id="KW-0443">Lipid metabolism</keyword>
<dbReference type="SUPFAM" id="SSF52151">
    <property type="entry name" value="FabD/lysophospholipase-like"/>
    <property type="match status" value="1"/>
</dbReference>
<dbReference type="InterPro" id="IPR016035">
    <property type="entry name" value="Acyl_Trfase/lysoPLipase"/>
</dbReference>
<feature type="active site" description="Proton acceptor" evidence="2">
    <location>
        <position position="325"/>
    </location>
</feature>
<evidence type="ECO:0000256" key="1">
    <source>
        <dbReference type="ARBA" id="ARBA00023098"/>
    </source>
</evidence>
<dbReference type="InterPro" id="IPR002641">
    <property type="entry name" value="PNPLA_dom"/>
</dbReference>
<dbReference type="RefSeq" id="WP_003608444.1">
    <property type="nucleotide sequence ID" value="NZ_ADVE02000001.1"/>
</dbReference>
<feature type="domain" description="PNPLA" evidence="3">
    <location>
        <begin position="13"/>
        <end position="338"/>
    </location>
</feature>
<dbReference type="GO" id="GO:0016042">
    <property type="term" value="P:lipid catabolic process"/>
    <property type="evidence" value="ECO:0007669"/>
    <property type="project" value="UniProtKB-UniRule"/>
</dbReference>
<proteinExistence type="predicted"/>
<dbReference type="EMBL" id="CP023737">
    <property type="protein sequence ID" value="ATQ69432.1"/>
    <property type="molecule type" value="Genomic_DNA"/>
</dbReference>
<keyword evidence="5" id="KW-1185">Reference proteome</keyword>
<comment type="caution">
    <text evidence="2">Lacks conserved residue(s) required for the propagation of feature annotation.</text>
</comment>